<feature type="transmembrane region" description="Helical" evidence="2">
    <location>
        <begin position="105"/>
        <end position="128"/>
    </location>
</feature>
<dbReference type="GO" id="GO:0015813">
    <property type="term" value="P:L-glutamate transmembrane transport"/>
    <property type="evidence" value="ECO:0007669"/>
    <property type="project" value="UniProtKB-UniRule"/>
</dbReference>
<dbReference type="PANTHER" id="PTHR36178:SF1">
    <property type="entry name" value="SODIUM_GLUTAMATE SYMPORTER"/>
    <property type="match status" value="1"/>
</dbReference>
<keyword evidence="2" id="KW-1133">Transmembrane helix</keyword>
<feature type="transmembrane region" description="Helical" evidence="2">
    <location>
        <begin position="134"/>
        <end position="158"/>
    </location>
</feature>
<evidence type="ECO:0000313" key="4">
    <source>
        <dbReference type="Proteomes" id="UP000248857"/>
    </source>
</evidence>
<feature type="transmembrane region" description="Helical" evidence="2">
    <location>
        <begin position="342"/>
        <end position="365"/>
    </location>
</feature>
<evidence type="ECO:0000256" key="1">
    <source>
        <dbReference type="NCBIfam" id="TIGR00210"/>
    </source>
</evidence>
<name>A0A2W1JK69_9CYAN</name>
<feature type="transmembrane region" description="Helical" evidence="2">
    <location>
        <begin position="170"/>
        <end position="190"/>
    </location>
</feature>
<dbReference type="AlphaFoldDB" id="A0A2W1JK69"/>
<feature type="transmembrane region" description="Helical" evidence="2">
    <location>
        <begin position="73"/>
        <end position="93"/>
    </location>
</feature>
<feature type="transmembrane region" description="Helical" evidence="2">
    <location>
        <begin position="44"/>
        <end position="67"/>
    </location>
</feature>
<protein>
    <recommendedName>
        <fullName evidence="1">Sodium/glutamate symporter</fullName>
    </recommendedName>
</protein>
<feature type="transmembrane region" description="Helical" evidence="2">
    <location>
        <begin position="249"/>
        <end position="270"/>
    </location>
</feature>
<feature type="transmembrane region" description="Helical" evidence="2">
    <location>
        <begin position="224"/>
        <end position="242"/>
    </location>
</feature>
<proteinExistence type="predicted"/>
<dbReference type="InterPro" id="IPR004445">
    <property type="entry name" value="GltS"/>
</dbReference>
<dbReference type="EMBL" id="PQWO01000004">
    <property type="protein sequence ID" value="PZD73769.1"/>
    <property type="molecule type" value="Genomic_DNA"/>
</dbReference>
<keyword evidence="2" id="KW-0812">Transmembrane</keyword>
<feature type="transmembrane region" description="Helical" evidence="2">
    <location>
        <begin position="313"/>
        <end position="336"/>
    </location>
</feature>
<reference evidence="3 4" key="1">
    <citation type="journal article" date="2018" name="Sci. Rep.">
        <title>A novel species of the marine cyanobacterium Acaryochloris with a unique pigment content and lifestyle.</title>
        <authorList>
            <person name="Partensky F."/>
            <person name="Six C."/>
            <person name="Ratin M."/>
            <person name="Garczarek L."/>
            <person name="Vaulot D."/>
            <person name="Probert I."/>
            <person name="Calteau A."/>
            <person name="Gourvil P."/>
            <person name="Marie D."/>
            <person name="Grebert T."/>
            <person name="Bouchier C."/>
            <person name="Le Panse S."/>
            <person name="Gachenot M."/>
            <person name="Rodriguez F."/>
            <person name="Garrido J.L."/>
        </authorList>
    </citation>
    <scope>NUCLEOTIDE SEQUENCE [LARGE SCALE GENOMIC DNA]</scope>
    <source>
        <strain evidence="3 4">RCC1774</strain>
    </source>
</reference>
<dbReference type="NCBIfam" id="TIGR00210">
    <property type="entry name" value="gltS"/>
    <property type="match status" value="1"/>
</dbReference>
<dbReference type="GO" id="GO:0015501">
    <property type="term" value="F:glutamate:sodium symporter activity"/>
    <property type="evidence" value="ECO:0007669"/>
    <property type="project" value="UniProtKB-UniRule"/>
</dbReference>
<comment type="caution">
    <text evidence="3">The sequence shown here is derived from an EMBL/GenBank/DDBJ whole genome shotgun (WGS) entry which is preliminary data.</text>
</comment>
<evidence type="ECO:0000313" key="3">
    <source>
        <dbReference type="EMBL" id="PZD73769.1"/>
    </source>
</evidence>
<feature type="transmembrane region" description="Helical" evidence="2">
    <location>
        <begin position="12"/>
        <end position="32"/>
    </location>
</feature>
<keyword evidence="4" id="KW-1185">Reference proteome</keyword>
<evidence type="ECO:0000256" key="2">
    <source>
        <dbReference type="SAM" id="Phobius"/>
    </source>
</evidence>
<dbReference type="GO" id="GO:0016020">
    <property type="term" value="C:membrane"/>
    <property type="evidence" value="ECO:0007669"/>
    <property type="project" value="InterPro"/>
</dbReference>
<dbReference type="Pfam" id="PF03616">
    <property type="entry name" value="Glt_symporter"/>
    <property type="match status" value="1"/>
</dbReference>
<gene>
    <name evidence="3" type="primary">gltS_2</name>
    <name evidence="3" type="ORF">C1752_01832</name>
</gene>
<accession>A0A2W1JK69</accession>
<feature type="transmembrane region" description="Helical" evidence="2">
    <location>
        <begin position="377"/>
        <end position="397"/>
    </location>
</feature>
<keyword evidence="2" id="KW-0472">Membrane</keyword>
<sequence length="408" mass="42765">MCRIPGATVTNVTISLAGLNLLLASIFILALGRVIEHLPGLRQLNIPASVIGGLTCSVLLSGLSFYTPIQFEFGLALRDACLLIFFGALGFTAQIKRLQQGGRTLAILFGITVIFLVLQNITGVLVASLLQQPLIYGLLAGTIACAGGHATAITWGTVMEAHGFTDAVEFGSAAATLGLVLGGLLGGPIAQRLIHRHQLQAELPELFLNDTAQTEETVPTTLDSVMGAAVLLALALSLGLGLHTLLLRWGIIIPSFLPVLIAGATLTNLLDALKVTVHQSVIRLSGNVTLQLFLVMSLMSSQWLTLADNAGPLIAILAAQSLVMVMFASFIVFPLVGRDYDATVLCAGFTGLGLGATPIGIANMQAITDQYGASSKAFVLIPLMGVFCLDITNSVIIEGCLQLPFIVL</sequence>
<organism evidence="3 4">
    <name type="scientific">Acaryochloris thomasi RCC1774</name>
    <dbReference type="NCBI Taxonomy" id="1764569"/>
    <lineage>
        <taxon>Bacteria</taxon>
        <taxon>Bacillati</taxon>
        <taxon>Cyanobacteriota</taxon>
        <taxon>Cyanophyceae</taxon>
        <taxon>Acaryochloridales</taxon>
        <taxon>Acaryochloridaceae</taxon>
        <taxon>Acaryochloris</taxon>
        <taxon>Acaryochloris thomasi</taxon>
    </lineage>
</organism>
<dbReference type="Proteomes" id="UP000248857">
    <property type="component" value="Unassembled WGS sequence"/>
</dbReference>
<dbReference type="PANTHER" id="PTHR36178">
    <property type="entry name" value="SLR0625 PROTEIN"/>
    <property type="match status" value="1"/>
</dbReference>